<name>B0WJ28_CULQU</name>
<proteinExistence type="predicted"/>
<evidence type="ECO:0000313" key="2">
    <source>
        <dbReference type="EMBL" id="EDS28907.1"/>
    </source>
</evidence>
<dbReference type="InterPro" id="IPR001810">
    <property type="entry name" value="F-box_dom"/>
</dbReference>
<protein>
    <submittedName>
        <fullName evidence="2">Predicted protein</fullName>
    </submittedName>
</protein>
<dbReference type="PROSITE" id="PS50181">
    <property type="entry name" value="FBOX"/>
    <property type="match status" value="1"/>
</dbReference>
<dbReference type="Pfam" id="PF12937">
    <property type="entry name" value="F-box-like"/>
    <property type="match status" value="1"/>
</dbReference>
<reference evidence="3" key="2">
    <citation type="submission" date="2020-05" db="UniProtKB">
        <authorList>
            <consortium name="EnsemblMetazoa"/>
        </authorList>
    </citation>
    <scope>IDENTIFICATION</scope>
    <source>
        <strain evidence="3">JHB</strain>
    </source>
</reference>
<keyword evidence="4" id="KW-1185">Reference proteome</keyword>
<feature type="domain" description="F-box" evidence="1">
    <location>
        <begin position="1"/>
        <end position="37"/>
    </location>
</feature>
<dbReference type="SUPFAM" id="SSF81383">
    <property type="entry name" value="F-box domain"/>
    <property type="match status" value="1"/>
</dbReference>
<dbReference type="VEuPathDB" id="VectorBase:CPIJ007157"/>
<dbReference type="Gene3D" id="1.20.1280.50">
    <property type="match status" value="1"/>
</dbReference>
<dbReference type="InterPro" id="IPR036047">
    <property type="entry name" value="F-box-like_dom_sf"/>
</dbReference>
<gene>
    <name evidence="3" type="primary">6039034</name>
    <name evidence="2" type="ORF">CpipJ_CPIJ007157</name>
</gene>
<dbReference type="HOGENOM" id="CLU_2148281_0_0_1"/>
<evidence type="ECO:0000259" key="1">
    <source>
        <dbReference type="PROSITE" id="PS50181"/>
    </source>
</evidence>
<dbReference type="AlphaFoldDB" id="B0WJ28"/>
<evidence type="ECO:0000313" key="4">
    <source>
        <dbReference type="Proteomes" id="UP000002320"/>
    </source>
</evidence>
<dbReference type="InParanoid" id="B0WJ28"/>
<dbReference type="KEGG" id="cqu:CpipJ_CPIJ007157"/>
<dbReference type="EnsemblMetazoa" id="CPIJ007157-RA">
    <property type="protein sequence ID" value="CPIJ007157-PA"/>
    <property type="gene ID" value="CPIJ007157"/>
</dbReference>
<sequence>MPWSTLPPEVLAKILSNIRFRDRVEFSLVCRQWNDVIFGLCPSADYLLPLRSYSDLCIDHVPSLLRSSARRYRNLEVNWEESELRPDNREDTIAFKVEYLEEPSAETAKRGR</sequence>
<dbReference type="EMBL" id="DS231955">
    <property type="protein sequence ID" value="EDS28907.1"/>
    <property type="molecule type" value="Genomic_DNA"/>
</dbReference>
<evidence type="ECO:0000313" key="3">
    <source>
        <dbReference type="EnsemblMetazoa" id="CPIJ007157-PA"/>
    </source>
</evidence>
<organism>
    <name type="scientific">Culex quinquefasciatus</name>
    <name type="common">Southern house mosquito</name>
    <name type="synonym">Culex pungens</name>
    <dbReference type="NCBI Taxonomy" id="7176"/>
    <lineage>
        <taxon>Eukaryota</taxon>
        <taxon>Metazoa</taxon>
        <taxon>Ecdysozoa</taxon>
        <taxon>Arthropoda</taxon>
        <taxon>Hexapoda</taxon>
        <taxon>Insecta</taxon>
        <taxon>Pterygota</taxon>
        <taxon>Neoptera</taxon>
        <taxon>Endopterygota</taxon>
        <taxon>Diptera</taxon>
        <taxon>Nematocera</taxon>
        <taxon>Culicoidea</taxon>
        <taxon>Culicidae</taxon>
        <taxon>Culicinae</taxon>
        <taxon>Culicini</taxon>
        <taxon>Culex</taxon>
        <taxon>Culex</taxon>
    </lineage>
</organism>
<dbReference type="Proteomes" id="UP000002320">
    <property type="component" value="Unassembled WGS sequence"/>
</dbReference>
<reference evidence="2" key="1">
    <citation type="submission" date="2007-03" db="EMBL/GenBank/DDBJ databases">
        <title>Annotation of Culex pipiens quinquefasciatus.</title>
        <authorList>
            <consortium name="The Broad Institute Genome Sequencing Platform"/>
            <person name="Atkinson P.W."/>
            <person name="Hemingway J."/>
            <person name="Christensen B.M."/>
            <person name="Higgs S."/>
            <person name="Kodira C."/>
            <person name="Hannick L."/>
            <person name="Megy K."/>
            <person name="O'Leary S."/>
            <person name="Pearson M."/>
            <person name="Haas B.J."/>
            <person name="Mauceli E."/>
            <person name="Wortman J.R."/>
            <person name="Lee N.H."/>
            <person name="Guigo R."/>
            <person name="Stanke M."/>
            <person name="Alvarado L."/>
            <person name="Amedeo P."/>
            <person name="Antoine C.H."/>
            <person name="Arensburger P."/>
            <person name="Bidwell S.L."/>
            <person name="Crawford M."/>
            <person name="Camaro F."/>
            <person name="Devon K."/>
            <person name="Engels R."/>
            <person name="Hammond M."/>
            <person name="Howarth C."/>
            <person name="Koehrsen M."/>
            <person name="Lawson D."/>
            <person name="Montgomery P."/>
            <person name="Nene V."/>
            <person name="Nusbaum C."/>
            <person name="Puiu D."/>
            <person name="Romero-Severson J."/>
            <person name="Severson D.W."/>
            <person name="Shumway M."/>
            <person name="Sisk P."/>
            <person name="Stolte C."/>
            <person name="Zeng Q."/>
            <person name="Eisenstadt E."/>
            <person name="Fraser-Liggett C."/>
            <person name="Strausberg R."/>
            <person name="Galagan J."/>
            <person name="Birren B."/>
            <person name="Collins F.H."/>
        </authorList>
    </citation>
    <scope>NUCLEOTIDE SEQUENCE [LARGE SCALE GENOMIC DNA]</scope>
    <source>
        <strain evidence="2">JHB</strain>
    </source>
</reference>
<accession>B0WJ28</accession>
<dbReference type="VEuPathDB" id="VectorBase:CQUJHB007101"/>
<dbReference type="SMART" id="SM00256">
    <property type="entry name" value="FBOX"/>
    <property type="match status" value="1"/>
</dbReference>